<name>A0AC58HU02_DANRE</name>
<proteinExistence type="predicted"/>
<keyword evidence="1" id="KW-1185">Reference proteome</keyword>
<evidence type="ECO:0000313" key="2">
    <source>
        <dbReference type="RefSeq" id="XP_073785478.1"/>
    </source>
</evidence>
<accession>A0AC58HU02</accession>
<gene>
    <name evidence="2" type="primary">nlrb5</name>
</gene>
<evidence type="ECO:0000313" key="1">
    <source>
        <dbReference type="Proteomes" id="UP000000437"/>
    </source>
</evidence>
<dbReference type="Proteomes" id="UP000000437">
    <property type="component" value="Chromosome 2"/>
</dbReference>
<reference evidence="2" key="1">
    <citation type="submission" date="2025-08" db="UniProtKB">
        <authorList>
            <consortium name="RefSeq"/>
        </authorList>
    </citation>
    <scope>IDENTIFICATION</scope>
    <source>
        <strain evidence="2">Tuebingen</strain>
        <tissue evidence="2">Fibroblasts and whole tissue</tissue>
    </source>
</reference>
<sequence>MDSAIGKKRKHADLLKAKDVDSFEIKKCKKHDDLLQSKDVGLQVDSFEIKKWEKHDNLLQLKDVDSSKFKKWERYEYLLHPTIGCQTMTYSLEPMVGNKDSGVTVMHLEGPLNTVNEYMQSIKDKYEHDWSFQSGDHALLSDLYTDPLIVEKIQNISFENISVDKLFQSNVLMTVVLHGDSGSGKSFIAQKMLLDWASKAASSIDFSVVFYLRCEELMFIEQMNLSKLLSSNCSLTPVQISKMLQHFPEKLLFIVDGFDHLRLTQDIYDMSELIDPLQKTLPEVIVCALLRRFLVPESTLLVTTRTKNTVNKLLNGQQCVTEILGFSEKMVKMYFQTFFSKEYESLKANETVFTACSSPVIRWIISEMLRVGANIKFGLETTTSIYIDFVCTLLEHHSQGLSRSVPTLLRSLGQLAERGMLETRVLFDEKSVNEMVSGTEKLFLRKRTVCQETMFGFMHRSFQEFFTALYFVLLDEEESQRKVKELLYTVERGWTLSCWPDPDFSMADVEVRQSEFLQPVILFLCGLCWKDLIPSFFEKHNMAVSVNIETHLKEWINKCSQRYQNEHLLFILHCLFELHQKSFTAKVLQRMILMDLSNMSLKTTDCWVLKHCLESSEHISNLKLQVTSDNLKMLHPALYKCKELWLLIDHISDCVVDLISAPGKQKILKKLNIKKLENGGSFFHLEITVSVRERDITLSFSRSMFTSSITELTLTSPHSVVSIIKWMESQNKQSSSYINPEEEKDLMFLKSLSGLKKVCLHVSNLNDTFACELLSLIQACSSLTQLWLSPDIKKGFSISDRKDFRKHIQSLKKSLNEMRWTLTFWGNSVLIKPNEERFTEKLQTKTDMGASPLLLTSEVAEVFTPQLIEMNRANKHKITYRFVCPHAGQFQCSLTSLVFVMDSEGEVQYKVDSWDPRLLDGLGQMQPAGPLYDIDCINGSISNLHLPHCETFSGENKDCLAVAHFTVGGIEMMQPLKVTETHVVIDIRDLSLFGLLKKIFSGSPIDAQVLLFLRPLICGQKNKILDVHLLPKNVPVSEVQCCHQDKAYIETSSKCRLFPHRLYSLCCQPEECEVQPTSEIFEHNNFGPNYHPTFEVFLEVDTEEVRLGILDEAESRNVVWNKRRILLTGQGSQHKRKSGSEFVDALRDKLIQRVSSVMAIADSLKSKRMITDELYNKVEVSDTDTEKMRRLFKGLDSGGASVKAEFYRLLMENEPHLVDELESGHSGSSRPQ</sequence>
<protein>
    <submittedName>
        <fullName evidence="2">NACHT, LRR and PYD domains-containing protein 1 homolog isoform X1</fullName>
    </submittedName>
</protein>
<dbReference type="RefSeq" id="XP_073785478.1">
    <property type="nucleotide sequence ID" value="XM_073929377.1"/>
</dbReference>
<organism evidence="1 2">
    <name type="scientific">Danio rerio</name>
    <name type="common">Zebrafish</name>
    <name type="synonym">Brachydanio rerio</name>
    <dbReference type="NCBI Taxonomy" id="7955"/>
    <lineage>
        <taxon>Eukaryota</taxon>
        <taxon>Metazoa</taxon>
        <taxon>Chordata</taxon>
        <taxon>Craniata</taxon>
        <taxon>Vertebrata</taxon>
        <taxon>Euteleostomi</taxon>
        <taxon>Actinopterygii</taxon>
        <taxon>Neopterygii</taxon>
        <taxon>Teleostei</taxon>
        <taxon>Ostariophysi</taxon>
        <taxon>Cypriniformes</taxon>
        <taxon>Danionidae</taxon>
        <taxon>Danioninae</taxon>
        <taxon>Danio</taxon>
    </lineage>
</organism>